<organism evidence="4 5">
    <name type="scientific">Rhizodiscina lignyota</name>
    <dbReference type="NCBI Taxonomy" id="1504668"/>
    <lineage>
        <taxon>Eukaryota</taxon>
        <taxon>Fungi</taxon>
        <taxon>Dikarya</taxon>
        <taxon>Ascomycota</taxon>
        <taxon>Pezizomycotina</taxon>
        <taxon>Dothideomycetes</taxon>
        <taxon>Pleosporomycetidae</taxon>
        <taxon>Aulographales</taxon>
        <taxon>Rhizodiscinaceae</taxon>
        <taxon>Rhizodiscina</taxon>
    </lineage>
</organism>
<evidence type="ECO:0000313" key="4">
    <source>
        <dbReference type="EMBL" id="KAF2104791.1"/>
    </source>
</evidence>
<dbReference type="InterPro" id="IPR010619">
    <property type="entry name" value="ThrE-like_N"/>
</dbReference>
<dbReference type="AlphaFoldDB" id="A0A9P4IUZ9"/>
<feature type="transmembrane region" description="Helical" evidence="2">
    <location>
        <begin position="147"/>
        <end position="163"/>
    </location>
</feature>
<dbReference type="PANTHER" id="PTHR31082">
    <property type="entry name" value="PHEROMONE-REGULATED MEMBRANE PROTEIN 10"/>
    <property type="match status" value="1"/>
</dbReference>
<keyword evidence="2" id="KW-0812">Transmembrane</keyword>
<dbReference type="Proteomes" id="UP000799772">
    <property type="component" value="Unassembled WGS sequence"/>
</dbReference>
<feature type="transmembrane region" description="Helical" evidence="2">
    <location>
        <begin position="295"/>
        <end position="314"/>
    </location>
</feature>
<proteinExistence type="inferred from homology"/>
<accession>A0A9P4IUZ9</accession>
<dbReference type="PANTHER" id="PTHR31082:SF4">
    <property type="entry name" value="PHEROMONE-REGULATED MEMBRANE PROTEIN 10"/>
    <property type="match status" value="1"/>
</dbReference>
<evidence type="ECO:0000313" key="5">
    <source>
        <dbReference type="Proteomes" id="UP000799772"/>
    </source>
</evidence>
<dbReference type="OrthoDB" id="413008at2759"/>
<feature type="transmembrane region" description="Helical" evidence="2">
    <location>
        <begin position="236"/>
        <end position="253"/>
    </location>
</feature>
<comment type="caution">
    <text evidence="4">The sequence shown here is derived from an EMBL/GenBank/DDBJ whole genome shotgun (WGS) entry which is preliminary data.</text>
</comment>
<keyword evidence="2" id="KW-1133">Transmembrane helix</keyword>
<evidence type="ECO:0000256" key="1">
    <source>
        <dbReference type="ARBA" id="ARBA00034125"/>
    </source>
</evidence>
<dbReference type="Pfam" id="PF06738">
    <property type="entry name" value="ThrE"/>
    <property type="match status" value="2"/>
</dbReference>
<feature type="domain" description="Threonine/serine exporter-like N-terminal" evidence="3">
    <location>
        <begin position="14"/>
        <end position="253"/>
    </location>
</feature>
<gene>
    <name evidence="4" type="ORF">NA57DRAFT_10129</name>
</gene>
<feature type="transmembrane region" description="Helical" evidence="2">
    <location>
        <begin position="122"/>
        <end position="141"/>
    </location>
</feature>
<feature type="transmembrane region" description="Helical" evidence="2">
    <location>
        <begin position="345"/>
        <end position="364"/>
    </location>
</feature>
<dbReference type="InterPro" id="IPR051361">
    <property type="entry name" value="ThrE/Ser_Exporter"/>
</dbReference>
<feature type="non-terminal residue" evidence="4">
    <location>
        <position position="1"/>
    </location>
</feature>
<keyword evidence="2" id="KW-0472">Membrane</keyword>
<dbReference type="GO" id="GO:0022857">
    <property type="term" value="F:transmembrane transporter activity"/>
    <property type="evidence" value="ECO:0007669"/>
    <property type="project" value="InterPro"/>
</dbReference>
<feature type="transmembrane region" description="Helical" evidence="2">
    <location>
        <begin position="202"/>
        <end position="224"/>
    </location>
</feature>
<feature type="non-terminal residue" evidence="4">
    <location>
        <position position="444"/>
    </location>
</feature>
<feature type="domain" description="Threonine/serine exporter-like N-terminal" evidence="3">
    <location>
        <begin position="289"/>
        <end position="375"/>
    </location>
</feature>
<feature type="transmembrane region" description="Helical" evidence="2">
    <location>
        <begin position="170"/>
        <end position="190"/>
    </location>
</feature>
<sequence length="444" mass="48381">VKSLIAQTIDKQEYLVKLCRALIRYGAPTHRLEAYMRTSAQSLELGGQFLYIPGCMIISFDDENTHTAEVKLVREDQGVDLGRMDSVHNIYKRVANRDLTVREGTTRLHALMKREPQYSKPWLVLMYGLAAASVGPFAFQARMLDTPIAFILGCLVGLLQYYLNARSELWASCFTIIAAFMTSALARVFGSIHNGEYFCFSALAQSSIALILPGYTVLCAALELQSGAIVAGSIRLVYALIYSLFLGFGITLGKDPIGSLARPSADSHISGSVVVGVAWKDAVSTTHCPHPMENYWFFLSVPVFTLCLIVINQAKWKQAPVQMIISLAGYQTNYWVSQYIKGQNIANACGACVVGLLANMYARFGYAHEQRLVRGSLVSGVTSADQITHNTTGVSVASNATDGSSVQLNSVVLTVGYSVIQIAVAITVGLFVSTVLVYPRGKKK</sequence>
<keyword evidence="5" id="KW-1185">Reference proteome</keyword>
<evidence type="ECO:0000259" key="3">
    <source>
        <dbReference type="Pfam" id="PF06738"/>
    </source>
</evidence>
<dbReference type="EMBL" id="ML978121">
    <property type="protein sequence ID" value="KAF2104791.1"/>
    <property type="molecule type" value="Genomic_DNA"/>
</dbReference>
<protein>
    <submittedName>
        <fullName evidence="4">DUF1212-domain-containing protein</fullName>
    </submittedName>
</protein>
<reference evidence="4" key="1">
    <citation type="journal article" date="2020" name="Stud. Mycol.">
        <title>101 Dothideomycetes genomes: a test case for predicting lifestyles and emergence of pathogens.</title>
        <authorList>
            <person name="Haridas S."/>
            <person name="Albert R."/>
            <person name="Binder M."/>
            <person name="Bloem J."/>
            <person name="Labutti K."/>
            <person name="Salamov A."/>
            <person name="Andreopoulos B."/>
            <person name="Baker S."/>
            <person name="Barry K."/>
            <person name="Bills G."/>
            <person name="Bluhm B."/>
            <person name="Cannon C."/>
            <person name="Castanera R."/>
            <person name="Culley D."/>
            <person name="Daum C."/>
            <person name="Ezra D."/>
            <person name="Gonzalez J."/>
            <person name="Henrissat B."/>
            <person name="Kuo A."/>
            <person name="Liang C."/>
            <person name="Lipzen A."/>
            <person name="Lutzoni F."/>
            <person name="Magnuson J."/>
            <person name="Mondo S."/>
            <person name="Nolan M."/>
            <person name="Ohm R."/>
            <person name="Pangilinan J."/>
            <person name="Park H.-J."/>
            <person name="Ramirez L."/>
            <person name="Alfaro M."/>
            <person name="Sun H."/>
            <person name="Tritt A."/>
            <person name="Yoshinaga Y."/>
            <person name="Zwiers L.-H."/>
            <person name="Turgeon B."/>
            <person name="Goodwin S."/>
            <person name="Spatafora J."/>
            <person name="Crous P."/>
            <person name="Grigoriev I."/>
        </authorList>
    </citation>
    <scope>NUCLEOTIDE SEQUENCE</scope>
    <source>
        <strain evidence="4">CBS 133067</strain>
    </source>
</reference>
<evidence type="ECO:0000256" key="2">
    <source>
        <dbReference type="SAM" id="Phobius"/>
    </source>
</evidence>
<name>A0A9P4IUZ9_9PEZI</name>
<comment type="similarity">
    <text evidence="1">Belongs to the ThrE exporter (TC 2.A.79) family.</text>
</comment>
<feature type="transmembrane region" description="Helical" evidence="2">
    <location>
        <begin position="415"/>
        <end position="438"/>
    </location>
</feature>